<dbReference type="EMBL" id="FWXY01000015">
    <property type="protein sequence ID" value="SMC92015.1"/>
    <property type="molecule type" value="Genomic_DNA"/>
</dbReference>
<dbReference type="Gene3D" id="3.30.160.250">
    <property type="match status" value="1"/>
</dbReference>
<dbReference type="Pfam" id="PF15919">
    <property type="entry name" value="HicB_lk_antitox"/>
    <property type="match status" value="1"/>
</dbReference>
<name>A0A1W2D357_9BACT</name>
<dbReference type="InterPro" id="IPR035069">
    <property type="entry name" value="TTHA1013/TTHA0281-like"/>
</dbReference>
<evidence type="ECO:0000313" key="2">
    <source>
        <dbReference type="EMBL" id="SMC92015.1"/>
    </source>
</evidence>
<proteinExistence type="predicted"/>
<dbReference type="AlphaFoldDB" id="A0A1W2D357"/>
<protein>
    <submittedName>
        <fullName evidence="2">HicB_like antitoxin of toxin-antitoxin system</fullName>
    </submittedName>
</protein>
<dbReference type="Proteomes" id="UP000192418">
    <property type="component" value="Unassembled WGS sequence"/>
</dbReference>
<gene>
    <name evidence="2" type="ORF">SAMN02746065_11531</name>
</gene>
<feature type="domain" description="HicB-like antitoxin of toxin-antitoxin system" evidence="1">
    <location>
        <begin position="13"/>
        <end position="124"/>
    </location>
</feature>
<evidence type="ECO:0000259" key="1">
    <source>
        <dbReference type="Pfam" id="PF15919"/>
    </source>
</evidence>
<evidence type="ECO:0000313" key="3">
    <source>
        <dbReference type="Proteomes" id="UP000192418"/>
    </source>
</evidence>
<dbReference type="RefSeq" id="WP_084070012.1">
    <property type="nucleotide sequence ID" value="NZ_FWXY01000015.1"/>
</dbReference>
<sequence>MQRYYAIFYPMEDEWGVRFPDALSVNTSGKDIDEALEMAMDALSAMLVFGRKGREYQEPRGFEAIQAEAKEGELVFPVTPTEKAMEAYRPKKRINVMIPVDLLNRVGEALKDQKGLDRSKFICNAVEKRLNEGVDARS</sequence>
<dbReference type="STRING" id="1121400.SAMN02746065_11531"/>
<dbReference type="SUPFAM" id="SSF143100">
    <property type="entry name" value="TTHA1013/TTHA0281-like"/>
    <property type="match status" value="1"/>
</dbReference>
<dbReference type="OrthoDB" id="5419659at2"/>
<organism evidence="2 3">
    <name type="scientific">Desulfocicer vacuolatum DSM 3385</name>
    <dbReference type="NCBI Taxonomy" id="1121400"/>
    <lineage>
        <taxon>Bacteria</taxon>
        <taxon>Pseudomonadati</taxon>
        <taxon>Thermodesulfobacteriota</taxon>
        <taxon>Desulfobacteria</taxon>
        <taxon>Desulfobacterales</taxon>
        <taxon>Desulfobacteraceae</taxon>
        <taxon>Desulfocicer</taxon>
    </lineage>
</organism>
<accession>A0A1W2D357</accession>
<dbReference type="InterPro" id="IPR031807">
    <property type="entry name" value="HicB-like"/>
</dbReference>
<keyword evidence="3" id="KW-1185">Reference proteome</keyword>
<reference evidence="2 3" key="1">
    <citation type="submission" date="2017-04" db="EMBL/GenBank/DDBJ databases">
        <authorList>
            <person name="Afonso C.L."/>
            <person name="Miller P.J."/>
            <person name="Scott M.A."/>
            <person name="Spackman E."/>
            <person name="Goraichik I."/>
            <person name="Dimitrov K.M."/>
            <person name="Suarez D.L."/>
            <person name="Swayne D.E."/>
        </authorList>
    </citation>
    <scope>NUCLEOTIDE SEQUENCE [LARGE SCALE GENOMIC DNA]</scope>
    <source>
        <strain evidence="2 3">DSM 3385</strain>
    </source>
</reference>